<dbReference type="PANTHER" id="PTHR43369:SF2">
    <property type="entry name" value="PHOSPHORIBOSYLGLYCINAMIDE FORMYLTRANSFERASE"/>
    <property type="match status" value="1"/>
</dbReference>
<dbReference type="EMBL" id="NJGU01000005">
    <property type="protein sequence ID" value="OWY29085.1"/>
    <property type="molecule type" value="Genomic_DNA"/>
</dbReference>
<comment type="pathway">
    <text evidence="1 4">Purine metabolism; IMP biosynthesis via de novo pathway; N(2)-formyl-N(1)-(5-phospho-D-ribosyl)glycinamide from N(1)-(5-phospho-D-ribosyl)glycinamide (10-formyl THF route): step 1/1.</text>
</comment>
<dbReference type="FunFam" id="3.40.50.170:FF:000007">
    <property type="entry name" value="Phosphoribosylglycinamide formyltransferase"/>
    <property type="match status" value="1"/>
</dbReference>
<evidence type="ECO:0000256" key="2">
    <source>
        <dbReference type="ARBA" id="ARBA00022679"/>
    </source>
</evidence>
<dbReference type="CDD" id="cd08645">
    <property type="entry name" value="FMT_core_GART"/>
    <property type="match status" value="1"/>
</dbReference>
<comment type="function">
    <text evidence="4">Catalyzes the transfer of a formyl group from 10-formyltetrahydrofolate to 5-phospho-ribosyl-glycinamide (GAR), producing 5-phospho-ribosyl-N-formylglycinamide (FGAR) and tetrahydrofolate.</text>
</comment>
<feature type="domain" description="Formyl transferase N-terminal" evidence="5">
    <location>
        <begin position="21"/>
        <end position="199"/>
    </location>
</feature>
<evidence type="ECO:0000256" key="1">
    <source>
        <dbReference type="ARBA" id="ARBA00005054"/>
    </source>
</evidence>
<gene>
    <name evidence="4" type="primary">purN</name>
    <name evidence="7" type="ORF">CEJ42_09430</name>
    <name evidence="6" type="ORF">HNO84_20280</name>
</gene>
<keyword evidence="3 4" id="KW-0658">Purine biosynthesis</keyword>
<dbReference type="Gene3D" id="3.40.50.170">
    <property type="entry name" value="Formyl transferase, N-terminal domain"/>
    <property type="match status" value="1"/>
</dbReference>
<comment type="similarity">
    <text evidence="4">Belongs to the GART family.</text>
</comment>
<keyword evidence="2 4" id="KW-0808">Transferase</keyword>
<comment type="catalytic activity">
    <reaction evidence="4">
        <text>N(1)-(5-phospho-beta-D-ribosyl)glycinamide + (6R)-10-formyltetrahydrofolate = N(2)-formyl-N(1)-(5-phospho-beta-D-ribosyl)glycinamide + (6S)-5,6,7,8-tetrahydrofolate + H(+)</text>
        <dbReference type="Rhea" id="RHEA:15053"/>
        <dbReference type="ChEBI" id="CHEBI:15378"/>
        <dbReference type="ChEBI" id="CHEBI:57453"/>
        <dbReference type="ChEBI" id="CHEBI:143788"/>
        <dbReference type="ChEBI" id="CHEBI:147286"/>
        <dbReference type="ChEBI" id="CHEBI:195366"/>
        <dbReference type="EC" id="2.1.2.2"/>
    </reaction>
</comment>
<dbReference type="SUPFAM" id="SSF53328">
    <property type="entry name" value="Formyltransferase"/>
    <property type="match status" value="1"/>
</dbReference>
<feature type="binding site" evidence="4">
    <location>
        <position position="82"/>
    </location>
    <ligand>
        <name>(6R)-10-formyltetrahydrofolate</name>
        <dbReference type="ChEBI" id="CHEBI:195366"/>
    </ligand>
</feature>
<dbReference type="GO" id="GO:0005829">
    <property type="term" value="C:cytosol"/>
    <property type="evidence" value="ECO:0007669"/>
    <property type="project" value="TreeGrafter"/>
</dbReference>
<evidence type="ECO:0000256" key="4">
    <source>
        <dbReference type="HAMAP-Rule" id="MF_01930"/>
    </source>
</evidence>
<dbReference type="InterPro" id="IPR004607">
    <property type="entry name" value="GART"/>
</dbReference>
<feature type="binding site" evidence="4">
    <location>
        <position position="124"/>
    </location>
    <ligand>
        <name>(6R)-10-formyltetrahydrofolate</name>
        <dbReference type="ChEBI" id="CHEBI:195366"/>
    </ligand>
</feature>
<dbReference type="Proteomes" id="UP000536746">
    <property type="component" value="Unassembled WGS sequence"/>
</dbReference>
<comment type="caution">
    <text evidence="7">The sequence shown here is derived from an EMBL/GenBank/DDBJ whole genome shotgun (WGS) entry which is preliminary data.</text>
</comment>
<sequence length="236" mass="25468">MVKNGGDRAASRYNAQTMRSIVILISGRGSNMEAIVRAAQGEQWPAKISAVISNRADASGLEFAAAHGIPTEVIPNREYATRDRFDAALREKIDAYAPDLVVLAGFMRILTAPFVEHYKGRMLNIHPSLLPSFPGLATHRQALAAGVKLHGATVHFVTPDLDHGPIVAQACVPVQEDDSEEVLAERVLEQEHVIYPRAVRWFVEGRLALDGARVRLAPAAAEAVAAVPDEASVIAI</sequence>
<protein>
    <recommendedName>
        <fullName evidence="4">Phosphoribosylglycinamide formyltransferase</fullName>
        <ecNumber evidence="4">2.1.2.2</ecNumber>
    </recommendedName>
    <alternativeName>
        <fullName evidence="4">5'-phosphoribosylglycinamide transformylase</fullName>
    </alternativeName>
    <alternativeName>
        <fullName evidence="4">GAR transformylase</fullName>
        <shortName evidence="4">GART</shortName>
    </alternativeName>
</protein>
<evidence type="ECO:0000256" key="3">
    <source>
        <dbReference type="ARBA" id="ARBA00022755"/>
    </source>
</evidence>
<dbReference type="GO" id="GO:0004644">
    <property type="term" value="F:phosphoribosylglycinamide formyltransferase activity"/>
    <property type="evidence" value="ECO:0007669"/>
    <property type="project" value="UniProtKB-UniRule"/>
</dbReference>
<name>A0A246WRN8_9BURK</name>
<feature type="binding site" evidence="4">
    <location>
        <begin position="107"/>
        <end position="110"/>
    </location>
    <ligand>
        <name>(6R)-10-formyltetrahydrofolate</name>
        <dbReference type="ChEBI" id="CHEBI:195366"/>
    </ligand>
</feature>
<dbReference type="Proteomes" id="UP000197596">
    <property type="component" value="Unassembled WGS sequence"/>
</dbReference>
<dbReference type="EC" id="2.1.2.2" evidence="4"/>
<organism evidence="7 8">
    <name type="scientific">Herbaspirillum robiniae</name>
    <dbReference type="NCBI Taxonomy" id="2014887"/>
    <lineage>
        <taxon>Bacteria</taxon>
        <taxon>Pseudomonadati</taxon>
        <taxon>Pseudomonadota</taxon>
        <taxon>Betaproteobacteria</taxon>
        <taxon>Burkholderiales</taxon>
        <taxon>Oxalobacteraceae</taxon>
        <taxon>Herbaspirillum</taxon>
    </lineage>
</organism>
<dbReference type="EMBL" id="JABFMT010000031">
    <property type="protein sequence ID" value="NUU03953.1"/>
    <property type="molecule type" value="Genomic_DNA"/>
</dbReference>
<dbReference type="HAMAP" id="MF_01930">
    <property type="entry name" value="PurN"/>
    <property type="match status" value="1"/>
</dbReference>
<dbReference type="Pfam" id="PF00551">
    <property type="entry name" value="Formyl_trans_N"/>
    <property type="match status" value="1"/>
</dbReference>
<dbReference type="InterPro" id="IPR002376">
    <property type="entry name" value="Formyl_transf_N"/>
</dbReference>
<feature type="binding site" evidence="4">
    <location>
        <begin position="29"/>
        <end position="31"/>
    </location>
    <ligand>
        <name>N(1)-(5-phospho-beta-D-ribosyl)glycinamide</name>
        <dbReference type="ChEBI" id="CHEBI:143788"/>
    </ligand>
</feature>
<dbReference type="UniPathway" id="UPA00074">
    <property type="reaction ID" value="UER00126"/>
</dbReference>
<reference evidence="7 8" key="1">
    <citation type="submission" date="2017-06" db="EMBL/GenBank/DDBJ databases">
        <title>Herbaspirillum phytohormonus sp. nov., isolated from the root nodule of Robinia pseudoacacia in lead-zinc mine.</title>
        <authorList>
            <person name="Fan M."/>
            <person name="Lin Y."/>
        </authorList>
    </citation>
    <scope>NUCLEOTIDE SEQUENCE [LARGE SCALE GENOMIC DNA]</scope>
    <source>
        <strain evidence="7 8">HZ10</strain>
    </source>
</reference>
<dbReference type="GO" id="GO:0006189">
    <property type="term" value="P:'de novo' IMP biosynthetic process"/>
    <property type="evidence" value="ECO:0007669"/>
    <property type="project" value="UniProtKB-UniRule"/>
</dbReference>
<evidence type="ECO:0000259" key="5">
    <source>
        <dbReference type="Pfam" id="PF00551"/>
    </source>
</evidence>
<dbReference type="InterPro" id="IPR036477">
    <property type="entry name" value="Formyl_transf_N_sf"/>
</dbReference>
<evidence type="ECO:0000313" key="8">
    <source>
        <dbReference type="Proteomes" id="UP000197596"/>
    </source>
</evidence>
<dbReference type="AlphaFoldDB" id="A0A246WRN8"/>
<evidence type="ECO:0000313" key="6">
    <source>
        <dbReference type="EMBL" id="NUU03953.1"/>
    </source>
</evidence>
<keyword evidence="9" id="KW-1185">Reference proteome</keyword>
<evidence type="ECO:0000313" key="9">
    <source>
        <dbReference type="Proteomes" id="UP000536746"/>
    </source>
</evidence>
<evidence type="ECO:0000313" key="7">
    <source>
        <dbReference type="EMBL" id="OWY29085.1"/>
    </source>
</evidence>
<reference evidence="6 9" key="2">
    <citation type="journal article" date="2020" name="Front. Plant Sci.">
        <title>Isolation of Rhizosphere Bacteria That Improve Quality and Water Stress Tolerance in Greenhouse Ornamentals.</title>
        <authorList>
            <person name="Nordstedt N.P."/>
            <person name="Jones M.L."/>
        </authorList>
    </citation>
    <scope>NUCLEOTIDE SEQUENCE [LARGE SCALE GENOMIC DNA]</scope>
    <source>
        <strain evidence="6 9">C6C2</strain>
    </source>
</reference>
<accession>A0A246WRN8</accession>
<proteinExistence type="inferred from homology"/>
<feature type="site" description="Raises pKa of active site His" evidence="4">
    <location>
        <position position="162"/>
    </location>
</feature>
<dbReference type="OrthoDB" id="9806170at2"/>
<dbReference type="NCBIfam" id="TIGR00639">
    <property type="entry name" value="PurN"/>
    <property type="match status" value="1"/>
</dbReference>
<feature type="active site" description="Proton donor" evidence="4">
    <location>
        <position position="126"/>
    </location>
</feature>
<dbReference type="PANTHER" id="PTHR43369">
    <property type="entry name" value="PHOSPHORIBOSYLGLYCINAMIDE FORMYLTRANSFERASE"/>
    <property type="match status" value="1"/>
</dbReference>